<evidence type="ECO:0000313" key="2">
    <source>
        <dbReference type="Proteomes" id="UP000663828"/>
    </source>
</evidence>
<sequence>MVNDTSNDTSYAGACSDISAEGYLLFGPKNRHSRIPILRLFLGKYQIYPSLLECETDDNSLYYHVTTILNYLREQYHHDLNKDCVSRTYHRKLKTNYTDCRLIDLGNGIMIRIYDSILDNDVKKPK</sequence>
<gene>
    <name evidence="1" type="ORF">XAT740_LOCUS63740</name>
</gene>
<protein>
    <submittedName>
        <fullName evidence="1">Uncharacterized protein</fullName>
    </submittedName>
</protein>
<accession>A0A816HUS0</accession>
<evidence type="ECO:0000313" key="1">
    <source>
        <dbReference type="EMBL" id="CAF1690433.1"/>
    </source>
</evidence>
<proteinExistence type="predicted"/>
<dbReference type="EMBL" id="CAJNOR010020341">
    <property type="protein sequence ID" value="CAF1690433.1"/>
    <property type="molecule type" value="Genomic_DNA"/>
</dbReference>
<comment type="caution">
    <text evidence="1">The sequence shown here is derived from an EMBL/GenBank/DDBJ whole genome shotgun (WGS) entry which is preliminary data.</text>
</comment>
<reference evidence="1" key="1">
    <citation type="submission" date="2021-02" db="EMBL/GenBank/DDBJ databases">
        <authorList>
            <person name="Nowell W R."/>
        </authorList>
    </citation>
    <scope>NUCLEOTIDE SEQUENCE</scope>
</reference>
<dbReference type="Proteomes" id="UP000663828">
    <property type="component" value="Unassembled WGS sequence"/>
</dbReference>
<organism evidence="1 2">
    <name type="scientific">Adineta ricciae</name>
    <name type="common">Rotifer</name>
    <dbReference type="NCBI Taxonomy" id="249248"/>
    <lineage>
        <taxon>Eukaryota</taxon>
        <taxon>Metazoa</taxon>
        <taxon>Spiralia</taxon>
        <taxon>Gnathifera</taxon>
        <taxon>Rotifera</taxon>
        <taxon>Eurotatoria</taxon>
        <taxon>Bdelloidea</taxon>
        <taxon>Adinetida</taxon>
        <taxon>Adinetidae</taxon>
        <taxon>Adineta</taxon>
    </lineage>
</organism>
<keyword evidence="2" id="KW-1185">Reference proteome</keyword>
<dbReference type="AlphaFoldDB" id="A0A816HUS0"/>
<name>A0A816HUS0_ADIRI</name>